<dbReference type="Proteomes" id="UP000499080">
    <property type="component" value="Unassembled WGS sequence"/>
</dbReference>
<dbReference type="AlphaFoldDB" id="A0A4Y2F7S5"/>
<gene>
    <name evidence="1" type="ORF">AVEN_45990_1</name>
</gene>
<proteinExistence type="predicted"/>
<keyword evidence="2" id="KW-1185">Reference proteome</keyword>
<reference evidence="1 2" key="1">
    <citation type="journal article" date="2019" name="Sci. Rep.">
        <title>Orb-weaving spider Araneus ventricosus genome elucidates the spidroin gene catalogue.</title>
        <authorList>
            <person name="Kono N."/>
            <person name="Nakamura H."/>
            <person name="Ohtoshi R."/>
            <person name="Moran D.A.P."/>
            <person name="Shinohara A."/>
            <person name="Yoshida Y."/>
            <person name="Fujiwara M."/>
            <person name="Mori M."/>
            <person name="Tomita M."/>
            <person name="Arakawa K."/>
        </authorList>
    </citation>
    <scope>NUCLEOTIDE SEQUENCE [LARGE SCALE GENOMIC DNA]</scope>
</reference>
<comment type="caution">
    <text evidence="1">The sequence shown here is derived from an EMBL/GenBank/DDBJ whole genome shotgun (WGS) entry which is preliminary data.</text>
</comment>
<protein>
    <submittedName>
        <fullName evidence="1">Uncharacterized protein</fullName>
    </submittedName>
</protein>
<name>A0A4Y2F7S5_ARAVE</name>
<accession>A0A4Y2F7S5</accession>
<organism evidence="1 2">
    <name type="scientific">Araneus ventricosus</name>
    <name type="common">Orbweaver spider</name>
    <name type="synonym">Epeira ventricosa</name>
    <dbReference type="NCBI Taxonomy" id="182803"/>
    <lineage>
        <taxon>Eukaryota</taxon>
        <taxon>Metazoa</taxon>
        <taxon>Ecdysozoa</taxon>
        <taxon>Arthropoda</taxon>
        <taxon>Chelicerata</taxon>
        <taxon>Arachnida</taxon>
        <taxon>Araneae</taxon>
        <taxon>Araneomorphae</taxon>
        <taxon>Entelegynae</taxon>
        <taxon>Araneoidea</taxon>
        <taxon>Araneidae</taxon>
        <taxon>Araneus</taxon>
    </lineage>
</organism>
<sequence length="100" mass="11536">MARRFRFLIVSGCYFHNFLIAIRASPSLREECNKTNRKEPTGDAKKRTGFWAEFKGDRGGSDLEREHLSTVSGPGIRDFWKWELDACVGKLFRYKASEGM</sequence>
<dbReference type="EMBL" id="BGPR01000813">
    <property type="protein sequence ID" value="GBM36506.1"/>
    <property type="molecule type" value="Genomic_DNA"/>
</dbReference>
<evidence type="ECO:0000313" key="2">
    <source>
        <dbReference type="Proteomes" id="UP000499080"/>
    </source>
</evidence>
<evidence type="ECO:0000313" key="1">
    <source>
        <dbReference type="EMBL" id="GBM36506.1"/>
    </source>
</evidence>